<feature type="domain" description="Micro-fibrillar-associated protein 1 C-terminal" evidence="2">
    <location>
        <begin position="127"/>
        <end position="335"/>
    </location>
</feature>
<accession>A0A427XLR3</accession>
<evidence type="ECO:0000259" key="2">
    <source>
        <dbReference type="Pfam" id="PF06991"/>
    </source>
</evidence>
<feature type="compositionally biased region" description="Acidic residues" evidence="1">
    <location>
        <begin position="28"/>
        <end position="37"/>
    </location>
</feature>
<evidence type="ECO:0000256" key="1">
    <source>
        <dbReference type="SAM" id="MobiDB-lite"/>
    </source>
</evidence>
<protein>
    <recommendedName>
        <fullName evidence="2">Micro-fibrillar-associated protein 1 C-terminal domain-containing protein</fullName>
    </recommendedName>
</protein>
<dbReference type="GeneID" id="39594009"/>
<feature type="compositionally biased region" description="Basic and acidic residues" evidence="1">
    <location>
        <begin position="155"/>
        <end position="195"/>
    </location>
</feature>
<dbReference type="Proteomes" id="UP000279236">
    <property type="component" value="Unassembled WGS sequence"/>
</dbReference>
<dbReference type="RefSeq" id="XP_028474915.1">
    <property type="nucleotide sequence ID" value="XM_028624747.1"/>
</dbReference>
<dbReference type="EMBL" id="RSCE01000009">
    <property type="protein sequence ID" value="RSH79806.1"/>
    <property type="molecule type" value="Genomic_DNA"/>
</dbReference>
<feature type="region of interest" description="Disordered" evidence="1">
    <location>
        <begin position="322"/>
        <end position="360"/>
    </location>
</feature>
<feature type="compositionally biased region" description="Acidic residues" evidence="1">
    <location>
        <begin position="93"/>
        <end position="105"/>
    </location>
</feature>
<feature type="compositionally biased region" description="Basic and acidic residues" evidence="1">
    <location>
        <begin position="241"/>
        <end position="255"/>
    </location>
</feature>
<evidence type="ECO:0000313" key="3">
    <source>
        <dbReference type="EMBL" id="RSH79806.1"/>
    </source>
</evidence>
<feature type="compositionally biased region" description="Gly residues" evidence="1">
    <location>
        <begin position="386"/>
        <end position="414"/>
    </location>
</feature>
<dbReference type="InterPro" id="IPR033194">
    <property type="entry name" value="MFAP1"/>
</dbReference>
<evidence type="ECO:0000313" key="4">
    <source>
        <dbReference type="Proteomes" id="UP000279236"/>
    </source>
</evidence>
<comment type="caution">
    <text evidence="3">The sequence shown here is derived from an EMBL/GenBank/DDBJ whole genome shotgun (WGS) entry which is preliminary data.</text>
</comment>
<dbReference type="OrthoDB" id="1111734at2759"/>
<name>A0A427XLR3_9TREE</name>
<gene>
    <name evidence="3" type="ORF">EHS24_009466</name>
</gene>
<feature type="compositionally biased region" description="Polar residues" evidence="1">
    <location>
        <begin position="328"/>
        <end position="337"/>
    </location>
</feature>
<sequence>MPAPQAPRAKPAKVRYFKGKPGGAVADSDSDSGEDETIPLRTTKQVISDPSIVAGGAGRVIRPETLKDVKPKIKMDLGSVKIPDGGVSRAIGEESDDESEEESEEETKPAFIPKMEDSSEYETDSEEESEEEVKPAFRPVFVGKNARKTVTADLAAKEAEEAEKREEEEREQRKLDSKDLAGETIRRELAEKEVSNDLIPDVDDTDGLDAEGEFDAWRARELARLLREKTAQAQADAEREEIERRRAMPEDQRLAEDMAYADGTRAAEKGEMGFLQTYYHKGAFHQDDDSEIFRRDYTGASESQVDMSALPAVMQVRNFGKKSRSKYTHLTDQDTSSGGWGTGHQAFARPGDVGQQQQGCWNCGGPHNRADCPNNNMNDPNVIGGVNIGGSGAPQSYGGGFGGRDRGGPPGGSSGPTSSNSAALGSGSGSRWGQDSGKDRSDRHSGERRDDKGREREYRDRERDRYDDSRRDDRRSGRDRERSRSPRRRDDGGRRDDERRSGRDDRDRGSDRHDRDRRERRDRSRDRDRRDRR</sequence>
<organism evidence="3 4">
    <name type="scientific">Apiotrichum porosum</name>
    <dbReference type="NCBI Taxonomy" id="105984"/>
    <lineage>
        <taxon>Eukaryota</taxon>
        <taxon>Fungi</taxon>
        <taxon>Dikarya</taxon>
        <taxon>Basidiomycota</taxon>
        <taxon>Agaricomycotina</taxon>
        <taxon>Tremellomycetes</taxon>
        <taxon>Trichosporonales</taxon>
        <taxon>Trichosporonaceae</taxon>
        <taxon>Apiotrichum</taxon>
    </lineage>
</organism>
<feature type="region of interest" description="Disordered" evidence="1">
    <location>
        <begin position="1"/>
        <end position="44"/>
    </location>
</feature>
<feature type="compositionally biased region" description="Low complexity" evidence="1">
    <location>
        <begin position="415"/>
        <end position="425"/>
    </location>
</feature>
<dbReference type="PANTHER" id="PTHR15327">
    <property type="entry name" value="MICROFIBRIL-ASSOCIATED PROTEIN"/>
    <property type="match status" value="1"/>
</dbReference>
<reference evidence="3 4" key="1">
    <citation type="submission" date="2018-11" db="EMBL/GenBank/DDBJ databases">
        <title>Genome sequence of Apiotrichum porosum DSM 27194.</title>
        <authorList>
            <person name="Aliyu H."/>
            <person name="Gorte O."/>
            <person name="Ochsenreither K."/>
        </authorList>
    </citation>
    <scope>NUCLEOTIDE SEQUENCE [LARGE SCALE GENOMIC DNA]</scope>
    <source>
        <strain evidence="3 4">DSM 27194</strain>
    </source>
</reference>
<dbReference type="Pfam" id="PF06991">
    <property type="entry name" value="MFAP1"/>
    <property type="match status" value="1"/>
</dbReference>
<dbReference type="InterPro" id="IPR009730">
    <property type="entry name" value="MFAP1_C"/>
</dbReference>
<keyword evidence="4" id="KW-1185">Reference proteome</keyword>
<feature type="region of interest" description="Disordered" evidence="1">
    <location>
        <begin position="76"/>
        <end position="209"/>
    </location>
</feature>
<dbReference type="AlphaFoldDB" id="A0A427XLR3"/>
<feature type="region of interest" description="Disordered" evidence="1">
    <location>
        <begin position="231"/>
        <end position="255"/>
    </location>
</feature>
<dbReference type="STRING" id="105984.A0A427XLR3"/>
<proteinExistence type="predicted"/>
<feature type="compositionally biased region" description="Acidic residues" evidence="1">
    <location>
        <begin position="200"/>
        <end position="209"/>
    </location>
</feature>
<feature type="region of interest" description="Disordered" evidence="1">
    <location>
        <begin position="374"/>
        <end position="533"/>
    </location>
</feature>
<feature type="compositionally biased region" description="Acidic residues" evidence="1">
    <location>
        <begin position="118"/>
        <end position="131"/>
    </location>
</feature>
<feature type="compositionally biased region" description="Basic and acidic residues" evidence="1">
    <location>
        <begin position="436"/>
        <end position="533"/>
    </location>
</feature>